<comment type="caution">
    <text evidence="1">The sequence shown here is derived from an EMBL/GenBank/DDBJ whole genome shotgun (WGS) entry which is preliminary data.</text>
</comment>
<proteinExistence type="predicted"/>
<organism evidence="1 2">
    <name type="scientific">Photobacterium aphoticum</name>
    <dbReference type="NCBI Taxonomy" id="754436"/>
    <lineage>
        <taxon>Bacteria</taxon>
        <taxon>Pseudomonadati</taxon>
        <taxon>Pseudomonadota</taxon>
        <taxon>Gammaproteobacteria</taxon>
        <taxon>Vibrionales</taxon>
        <taxon>Vibrionaceae</taxon>
        <taxon>Photobacterium</taxon>
    </lineage>
</organism>
<dbReference type="EMBL" id="BBMN01000020">
    <property type="protein sequence ID" value="GAL07923.1"/>
    <property type="molecule type" value="Genomic_DNA"/>
</dbReference>
<sequence length="173" mass="18956">MELLAGYKDGTLHVIDCKPLPQNLEALKKSLPKSMAKHKKKGFVVLVDEVIPVFAKYGRSCRLGQAGADGRPVLITALEAYRNMSRLQAISFPPGKSGFFDISESVVEEQRDAGGRVTYHIDWAELRPEATLLLMAVYGAVADSMLDTGTIKHLFNLIGGNKKESESTQPLKP</sequence>
<gene>
    <name evidence="1" type="ORF">JCM19237_303</name>
</gene>
<evidence type="ECO:0000313" key="2">
    <source>
        <dbReference type="Proteomes" id="UP000029227"/>
    </source>
</evidence>
<name>A0A090R074_9GAMM</name>
<evidence type="ECO:0000313" key="1">
    <source>
        <dbReference type="EMBL" id="GAL07923.1"/>
    </source>
</evidence>
<accession>A0A090R074</accession>
<dbReference type="Proteomes" id="UP000029227">
    <property type="component" value="Unassembled WGS sequence"/>
</dbReference>
<dbReference type="AlphaFoldDB" id="A0A090R074"/>
<reference evidence="1 2" key="1">
    <citation type="journal article" date="2014" name="Genome Announc.">
        <title>Draft Genome Sequences of Two Vibrionaceae Species, Vibrio ponticus C121 and Photobacterium aphoticum C119, Isolated as Coral Reef Microbiota.</title>
        <authorList>
            <person name="Al-saari N."/>
            <person name="Meirelles P.M."/>
            <person name="Mino S."/>
            <person name="Suda W."/>
            <person name="Oshima K."/>
            <person name="Hattori M."/>
            <person name="Ohkuma M."/>
            <person name="Thompson F.L."/>
            <person name="Gomez-Gil B."/>
            <person name="Sawabe T."/>
            <person name="Sawabe T."/>
        </authorList>
    </citation>
    <scope>NUCLEOTIDE SEQUENCE [LARGE SCALE GENOMIC DNA]</scope>
    <source>
        <strain evidence="1 2">JCM 19237</strain>
    </source>
</reference>
<protein>
    <submittedName>
        <fullName evidence="1">Maturation control</fullName>
    </submittedName>
</protein>